<organism evidence="2 3">
    <name type="scientific">Astathelohania contejeani</name>
    <dbReference type="NCBI Taxonomy" id="164912"/>
    <lineage>
        <taxon>Eukaryota</taxon>
        <taxon>Fungi</taxon>
        <taxon>Fungi incertae sedis</taxon>
        <taxon>Microsporidia</taxon>
        <taxon>Astathelohaniidae</taxon>
        <taxon>Astathelohania</taxon>
    </lineage>
</organism>
<protein>
    <submittedName>
        <fullName evidence="2">Uncharacterized protein</fullName>
    </submittedName>
</protein>
<name>A0ABQ7HV47_9MICR</name>
<reference evidence="2 3" key="1">
    <citation type="submission" date="2019-01" db="EMBL/GenBank/DDBJ databases">
        <title>Genomes sequencing and comparative genomics of infectious freshwater microsporidia, Cucumispora dikerogammari and Thelohania contejeani.</title>
        <authorList>
            <person name="Cormier A."/>
            <person name="Giraud I."/>
            <person name="Wattier R."/>
            <person name="Teixeira M."/>
            <person name="Grandjean F."/>
            <person name="Rigaud T."/>
            <person name="Cordaux R."/>
        </authorList>
    </citation>
    <scope>NUCLEOTIDE SEQUENCE [LARGE SCALE GENOMIC DNA]</scope>
    <source>
        <strain evidence="2">T1</strain>
        <tissue evidence="2">Spores</tissue>
    </source>
</reference>
<gene>
    <name evidence="2" type="ORF">TCON_2747</name>
</gene>
<feature type="compositionally biased region" description="Basic and acidic residues" evidence="1">
    <location>
        <begin position="60"/>
        <end position="85"/>
    </location>
</feature>
<accession>A0ABQ7HV47</accession>
<keyword evidence="3" id="KW-1185">Reference proteome</keyword>
<evidence type="ECO:0000313" key="2">
    <source>
        <dbReference type="EMBL" id="KAF7673862.1"/>
    </source>
</evidence>
<evidence type="ECO:0000313" key="3">
    <source>
        <dbReference type="Proteomes" id="UP001516464"/>
    </source>
</evidence>
<dbReference type="EMBL" id="SBIQ01000643">
    <property type="protein sequence ID" value="KAF7673862.1"/>
    <property type="molecule type" value="Genomic_DNA"/>
</dbReference>
<evidence type="ECO:0000256" key="1">
    <source>
        <dbReference type="SAM" id="MobiDB-lite"/>
    </source>
</evidence>
<feature type="region of interest" description="Disordered" evidence="1">
    <location>
        <begin position="53"/>
        <end position="87"/>
    </location>
</feature>
<dbReference type="Proteomes" id="UP001516464">
    <property type="component" value="Unassembled WGS sequence"/>
</dbReference>
<comment type="caution">
    <text evidence="2">The sequence shown here is derived from an EMBL/GenBank/DDBJ whole genome shotgun (WGS) entry which is preliminary data.</text>
</comment>
<sequence length="118" mass="14350">MRGAWNCCLLGTNHRKIFVGEEKRAKQKRLDKKQRRLAIKAEMQCVAFKVKQKRQQQIYRESKKERESRQRERERERERESRSEESGSEFYRLFQILKTQMGRGFTLRVIENNENSVI</sequence>
<proteinExistence type="predicted"/>